<keyword evidence="3 12" id="KW-0963">Cytoplasm</keyword>
<dbReference type="NCBIfam" id="TIGR01072">
    <property type="entry name" value="murA"/>
    <property type="match status" value="1"/>
</dbReference>
<evidence type="ECO:0000256" key="9">
    <source>
        <dbReference type="ARBA" id="ARBA00023316"/>
    </source>
</evidence>
<dbReference type="GO" id="GO:0008760">
    <property type="term" value="F:UDP-N-acetylglucosamine 1-carboxyvinyltransferase activity"/>
    <property type="evidence" value="ECO:0007669"/>
    <property type="project" value="UniProtKB-UniRule"/>
</dbReference>
<dbReference type="UniPathway" id="UPA00219"/>
<dbReference type="GO" id="GO:0005737">
    <property type="term" value="C:cytoplasm"/>
    <property type="evidence" value="ECO:0007669"/>
    <property type="project" value="UniProtKB-SubCell"/>
</dbReference>
<keyword evidence="6 12" id="KW-0133">Cell shape</keyword>
<dbReference type="InterPro" id="IPR050068">
    <property type="entry name" value="MurA_subfamily"/>
</dbReference>
<feature type="binding site" evidence="12">
    <location>
        <begin position="22"/>
        <end position="23"/>
    </location>
    <ligand>
        <name>phosphoenolpyruvate</name>
        <dbReference type="ChEBI" id="CHEBI:58702"/>
    </ligand>
</feature>
<gene>
    <name evidence="12 14" type="primary">murA</name>
    <name evidence="14" type="ORF">ENV60_02415</name>
</gene>
<keyword evidence="4 12" id="KW-0132">Cell division</keyword>
<evidence type="ECO:0000256" key="12">
    <source>
        <dbReference type="HAMAP-Rule" id="MF_00111"/>
    </source>
</evidence>
<sequence length="420" mass="45479">MDRFVIEGGKKLSGVVEISGAKNSALPIIAASLITDKRVVIENVPNVVDVQTMIELIEYLGSSVNFKNNILQIHTPRIKRIVAPYDIVRRMRASYYVLGALIAREKRARVSLPGGCAIGPRPVDLHIKGMKALGCDIEIEQGYINAVCKRLKGAEINLQGAKGTSVGATINVMVAAAGAEGTTTINFAACEPEVVDVANFLKKIGVKISGEGTSQIVVQGNNSLDSVHYRIIPDRIETGTFAVAAAITGGAVRIRDCKPEHLVAVIEKLKETGAEVEVKDDELIVKGRKLIKPTDIFVAPYPGFPTDMQAQFMALLSLARGTSTIKETIFENRFMQAIELSRMGANITLEGDTAVIKGVKNLTGTYVMASDLRASASLVLAGLAAKGKTYVRRIYHLDRGYEKFEKKLKSLGAKIKREKE</sequence>
<dbReference type="InterPro" id="IPR036968">
    <property type="entry name" value="Enolpyruvate_Tfrase_sf"/>
</dbReference>
<keyword evidence="8 12" id="KW-0131">Cell cycle</keyword>
<dbReference type="GO" id="GO:0071555">
    <property type="term" value="P:cell wall organization"/>
    <property type="evidence" value="ECO:0007669"/>
    <property type="project" value="UniProtKB-KW"/>
</dbReference>
<comment type="caution">
    <text evidence="14">The sequence shown here is derived from an EMBL/GenBank/DDBJ whole genome shotgun (WGS) entry which is preliminary data.</text>
</comment>
<keyword evidence="12" id="KW-0670">Pyruvate</keyword>
<comment type="function">
    <text evidence="12">Cell wall formation. Adds enolpyruvyl to UDP-N-acetylglucosamine.</text>
</comment>
<evidence type="ECO:0000256" key="10">
    <source>
        <dbReference type="ARBA" id="ARBA00038367"/>
    </source>
</evidence>
<dbReference type="GO" id="GO:0008360">
    <property type="term" value="P:regulation of cell shape"/>
    <property type="evidence" value="ECO:0007669"/>
    <property type="project" value="UniProtKB-KW"/>
</dbReference>
<evidence type="ECO:0000313" key="14">
    <source>
        <dbReference type="EMBL" id="HGV97131.1"/>
    </source>
</evidence>
<dbReference type="GO" id="GO:0019277">
    <property type="term" value="P:UDP-N-acetylgalactosamine biosynthetic process"/>
    <property type="evidence" value="ECO:0007669"/>
    <property type="project" value="InterPro"/>
</dbReference>
<dbReference type="InterPro" id="IPR013792">
    <property type="entry name" value="RNA3'P_cycl/enolpyr_Trfase_a/b"/>
</dbReference>
<dbReference type="EC" id="2.5.1.7" evidence="12"/>
<dbReference type="InterPro" id="IPR001986">
    <property type="entry name" value="Enolpyruvate_Tfrase_dom"/>
</dbReference>
<feature type="binding site" evidence="12">
    <location>
        <position position="307"/>
    </location>
    <ligand>
        <name>UDP-N-acetyl-alpha-D-glucosamine</name>
        <dbReference type="ChEBI" id="CHEBI:57705"/>
    </ligand>
</feature>
<evidence type="ECO:0000256" key="6">
    <source>
        <dbReference type="ARBA" id="ARBA00022960"/>
    </source>
</evidence>
<evidence type="ECO:0000256" key="11">
    <source>
        <dbReference type="ARBA" id="ARBA00047527"/>
    </source>
</evidence>
<feature type="domain" description="Enolpyruvate transferase" evidence="13">
    <location>
        <begin position="7"/>
        <end position="408"/>
    </location>
</feature>
<protein>
    <recommendedName>
        <fullName evidence="12">UDP-N-acetylglucosamine 1-carboxyvinyltransferase</fullName>
        <ecNumber evidence="12">2.5.1.7</ecNumber>
    </recommendedName>
    <alternativeName>
        <fullName evidence="12">Enoylpyruvate transferase</fullName>
    </alternativeName>
    <alternativeName>
        <fullName evidence="12">UDP-N-acetylglucosamine enolpyruvyl transferase</fullName>
        <shortName evidence="12">EPT</shortName>
    </alternativeName>
</protein>
<dbReference type="NCBIfam" id="NF006873">
    <property type="entry name" value="PRK09369.1"/>
    <property type="match status" value="1"/>
</dbReference>
<organism evidence="14">
    <name type="scientific">candidate division WOR-3 bacterium</name>
    <dbReference type="NCBI Taxonomy" id="2052148"/>
    <lineage>
        <taxon>Bacteria</taxon>
        <taxon>Bacteria division WOR-3</taxon>
    </lineage>
</organism>
<evidence type="ECO:0000256" key="8">
    <source>
        <dbReference type="ARBA" id="ARBA00023306"/>
    </source>
</evidence>
<feature type="binding site" evidence="12">
    <location>
        <position position="92"/>
    </location>
    <ligand>
        <name>UDP-N-acetyl-alpha-D-glucosamine</name>
        <dbReference type="ChEBI" id="CHEBI:57705"/>
    </ligand>
</feature>
<dbReference type="Pfam" id="PF00275">
    <property type="entry name" value="EPSP_synthase"/>
    <property type="match status" value="1"/>
</dbReference>
<feature type="binding site" evidence="12">
    <location>
        <begin position="121"/>
        <end position="125"/>
    </location>
    <ligand>
        <name>UDP-N-acetyl-alpha-D-glucosamine</name>
        <dbReference type="ChEBI" id="CHEBI:57705"/>
    </ligand>
</feature>
<evidence type="ECO:0000256" key="1">
    <source>
        <dbReference type="ARBA" id="ARBA00004496"/>
    </source>
</evidence>
<evidence type="ECO:0000259" key="13">
    <source>
        <dbReference type="Pfam" id="PF00275"/>
    </source>
</evidence>
<dbReference type="HAMAP" id="MF_00111">
    <property type="entry name" value="MurA"/>
    <property type="match status" value="1"/>
</dbReference>
<proteinExistence type="inferred from homology"/>
<name>A0A7C4XEC3_UNCW3</name>
<feature type="active site" description="Proton donor" evidence="12">
    <location>
        <position position="116"/>
    </location>
</feature>
<keyword evidence="5 12" id="KW-0808">Transferase</keyword>
<comment type="caution">
    <text evidence="12">Lacks conserved residue(s) required for the propagation of feature annotation.</text>
</comment>
<feature type="modified residue" description="2-(S-cysteinyl)pyruvic acid O-phosphothioketal" evidence="12">
    <location>
        <position position="116"/>
    </location>
</feature>
<comment type="catalytic activity">
    <reaction evidence="11 12">
        <text>phosphoenolpyruvate + UDP-N-acetyl-alpha-D-glucosamine = UDP-N-acetyl-3-O-(1-carboxyvinyl)-alpha-D-glucosamine + phosphate</text>
        <dbReference type="Rhea" id="RHEA:18681"/>
        <dbReference type="ChEBI" id="CHEBI:43474"/>
        <dbReference type="ChEBI" id="CHEBI:57705"/>
        <dbReference type="ChEBI" id="CHEBI:58702"/>
        <dbReference type="ChEBI" id="CHEBI:68483"/>
        <dbReference type="EC" id="2.5.1.7"/>
    </reaction>
</comment>
<dbReference type="InterPro" id="IPR005750">
    <property type="entry name" value="UDP_GlcNAc_COvinyl_MurA"/>
</dbReference>
<dbReference type="EMBL" id="DTGZ01000043">
    <property type="protein sequence ID" value="HGV97131.1"/>
    <property type="molecule type" value="Genomic_DNA"/>
</dbReference>
<dbReference type="Gene3D" id="3.65.10.10">
    <property type="entry name" value="Enolpyruvate transferase domain"/>
    <property type="match status" value="2"/>
</dbReference>
<dbReference type="FunFam" id="3.65.10.10:FF:000001">
    <property type="entry name" value="UDP-N-acetylglucosamine 1-carboxyvinyltransferase"/>
    <property type="match status" value="1"/>
</dbReference>
<keyword evidence="9 12" id="KW-0961">Cell wall biogenesis/degradation</keyword>
<feature type="binding site" evidence="12">
    <location>
        <position position="329"/>
    </location>
    <ligand>
        <name>UDP-N-acetyl-alpha-D-glucosamine</name>
        <dbReference type="ChEBI" id="CHEBI:57705"/>
    </ligand>
</feature>
<comment type="pathway">
    <text evidence="2 12">Cell wall biogenesis; peptidoglycan biosynthesis.</text>
</comment>
<reference evidence="14" key="1">
    <citation type="journal article" date="2020" name="mSystems">
        <title>Genome- and Community-Level Interaction Insights into Carbon Utilization and Element Cycling Functions of Hydrothermarchaeota in Hydrothermal Sediment.</title>
        <authorList>
            <person name="Zhou Z."/>
            <person name="Liu Y."/>
            <person name="Xu W."/>
            <person name="Pan J."/>
            <person name="Luo Z.H."/>
            <person name="Li M."/>
        </authorList>
    </citation>
    <scope>NUCLEOTIDE SEQUENCE [LARGE SCALE GENOMIC DNA]</scope>
    <source>
        <strain evidence="14">SpSt-774</strain>
    </source>
</reference>
<dbReference type="GO" id="GO:0009252">
    <property type="term" value="P:peptidoglycan biosynthetic process"/>
    <property type="evidence" value="ECO:0007669"/>
    <property type="project" value="UniProtKB-UniRule"/>
</dbReference>
<evidence type="ECO:0000256" key="5">
    <source>
        <dbReference type="ARBA" id="ARBA00022679"/>
    </source>
</evidence>
<evidence type="ECO:0000256" key="7">
    <source>
        <dbReference type="ARBA" id="ARBA00022984"/>
    </source>
</evidence>
<dbReference type="PANTHER" id="PTHR43783:SF1">
    <property type="entry name" value="UDP-N-ACETYLGLUCOSAMINE 1-CARBOXYVINYLTRANSFERASE"/>
    <property type="match status" value="1"/>
</dbReference>
<dbReference type="PANTHER" id="PTHR43783">
    <property type="entry name" value="UDP-N-ACETYLGLUCOSAMINE 1-CARBOXYVINYLTRANSFERASE"/>
    <property type="match status" value="1"/>
</dbReference>
<dbReference type="AlphaFoldDB" id="A0A7C4XEC3"/>
<dbReference type="CDD" id="cd01555">
    <property type="entry name" value="UdpNAET"/>
    <property type="match status" value="1"/>
</dbReference>
<evidence type="ECO:0000256" key="4">
    <source>
        <dbReference type="ARBA" id="ARBA00022618"/>
    </source>
</evidence>
<evidence type="ECO:0000256" key="2">
    <source>
        <dbReference type="ARBA" id="ARBA00004752"/>
    </source>
</evidence>
<accession>A0A7C4XEC3</accession>
<dbReference type="SUPFAM" id="SSF55205">
    <property type="entry name" value="EPT/RTPC-like"/>
    <property type="match status" value="1"/>
</dbReference>
<evidence type="ECO:0000256" key="3">
    <source>
        <dbReference type="ARBA" id="ARBA00022490"/>
    </source>
</evidence>
<comment type="similarity">
    <text evidence="10 12">Belongs to the EPSP synthase family. MurA subfamily.</text>
</comment>
<comment type="subcellular location">
    <subcellularLocation>
        <location evidence="1 12">Cytoplasm</location>
    </subcellularLocation>
</comment>
<dbReference type="GO" id="GO:0051301">
    <property type="term" value="P:cell division"/>
    <property type="evidence" value="ECO:0007669"/>
    <property type="project" value="UniProtKB-KW"/>
</dbReference>
<keyword evidence="7 12" id="KW-0573">Peptidoglycan synthesis</keyword>